<dbReference type="Pfam" id="PF00266">
    <property type="entry name" value="Aminotran_5"/>
    <property type="match status" value="1"/>
</dbReference>
<dbReference type="EC" id="2.8.1.7" evidence="3 8"/>
<dbReference type="NCBIfam" id="TIGR01979">
    <property type="entry name" value="sufS"/>
    <property type="match status" value="1"/>
</dbReference>
<evidence type="ECO:0000256" key="4">
    <source>
        <dbReference type="ARBA" id="ARBA00022679"/>
    </source>
</evidence>
<evidence type="ECO:0000313" key="11">
    <source>
        <dbReference type="Proteomes" id="UP000750197"/>
    </source>
</evidence>
<sequence length="414" mass="45408">MRVVTKLPDVLPDISPLAADFPIFSERKEGLVYLDSAATSQKPRQVIDAVCEFERKYNANVHRGIYPLSEDATERYEGARKKVAGFINSESADEIVFLRGTTEALNVLALSLGIWQLKPGDEVLTTVMEHHSNVVPWQMLSWKGVRLKFADIDSEGQIDMDDFATKLTGRTKIVSVAHVSNVLGTINPVREIADMAHDNSSLLIVDGAQSAPHIPVDVRKIGCDFFALSGHKMLAPTGIGALYGRYDLLRKIEPALGGGEMISEVHQNGCTWNVPPYKFEAGTPNIIGAIGLGAAVDYLSAIGMENVERYDRHLISYALSRLGESDDIEIYGPHDIEQRSGVIAFNLKGVHGHDTAEILGRRGVSIRSGHHCAQPLMERLGISSASRASFYLYNGKRDVDALIDALDEVRKVFA</sequence>
<comment type="caution">
    <text evidence="10">The sequence shown here is derived from an EMBL/GenBank/DDBJ whole genome shotgun (WGS) entry which is preliminary data.</text>
</comment>
<accession>A0A8J8CFF4</accession>
<dbReference type="Proteomes" id="UP000750197">
    <property type="component" value="Unassembled WGS sequence"/>
</dbReference>
<organism evidence="10 11">
    <name type="scientific">Candidatus Sysuiplasma superficiale</name>
    <dbReference type="NCBI Taxonomy" id="2823368"/>
    <lineage>
        <taxon>Archaea</taxon>
        <taxon>Methanobacteriati</taxon>
        <taxon>Thermoplasmatota</taxon>
        <taxon>Thermoplasmata</taxon>
        <taxon>Candidatus Sysuiplasmatales</taxon>
        <taxon>Candidatus Sysuiplasmataceae</taxon>
        <taxon>Candidatus Sysuiplasma</taxon>
    </lineage>
</organism>
<name>A0A8J8CFF4_9ARCH</name>
<reference evidence="10" key="1">
    <citation type="submission" date="2021-05" db="EMBL/GenBank/DDBJ databases">
        <title>Genomic insights into ecological role and evolution of a novel Thermoplasmata order Candidatus Sysuiplasmatales.</title>
        <authorList>
            <person name="Yuan Y."/>
        </authorList>
    </citation>
    <scope>NUCLEOTIDE SEQUENCE</scope>
    <source>
        <strain evidence="10">TUT19-bin139</strain>
    </source>
</reference>
<dbReference type="InterPro" id="IPR000192">
    <property type="entry name" value="Aminotrans_V_dom"/>
</dbReference>
<dbReference type="PANTHER" id="PTHR43586:SF8">
    <property type="entry name" value="CYSTEINE DESULFURASE 1, CHLOROPLASTIC"/>
    <property type="match status" value="1"/>
</dbReference>
<comment type="cofactor">
    <cofactor evidence="1 7">
        <name>pyridoxal 5'-phosphate</name>
        <dbReference type="ChEBI" id="CHEBI:597326"/>
    </cofactor>
</comment>
<evidence type="ECO:0000256" key="7">
    <source>
        <dbReference type="RuleBase" id="RU004504"/>
    </source>
</evidence>
<dbReference type="InterPro" id="IPR018247">
    <property type="entry name" value="EF_Hand_1_Ca_BS"/>
</dbReference>
<comment type="similarity">
    <text evidence="2 8">Belongs to the class-V pyridoxal-phosphate-dependent aminotransferase family. Csd subfamily.</text>
</comment>
<feature type="domain" description="Aminotransferase class V" evidence="9">
    <location>
        <begin position="32"/>
        <end position="402"/>
    </location>
</feature>
<protein>
    <recommendedName>
        <fullName evidence="3 8">Cysteine desulfurase</fullName>
        <ecNumber evidence="3 8">2.8.1.7</ecNumber>
    </recommendedName>
</protein>
<dbReference type="SUPFAM" id="SSF53383">
    <property type="entry name" value="PLP-dependent transferases"/>
    <property type="match status" value="1"/>
</dbReference>
<dbReference type="GO" id="GO:0031071">
    <property type="term" value="F:cysteine desulfurase activity"/>
    <property type="evidence" value="ECO:0007669"/>
    <property type="project" value="UniProtKB-UniRule"/>
</dbReference>
<evidence type="ECO:0000256" key="3">
    <source>
        <dbReference type="ARBA" id="ARBA00012239"/>
    </source>
</evidence>
<dbReference type="GO" id="GO:0030170">
    <property type="term" value="F:pyridoxal phosphate binding"/>
    <property type="evidence" value="ECO:0007669"/>
    <property type="project" value="UniProtKB-UniRule"/>
</dbReference>
<evidence type="ECO:0000259" key="9">
    <source>
        <dbReference type="Pfam" id="PF00266"/>
    </source>
</evidence>
<dbReference type="InterPro" id="IPR015424">
    <property type="entry name" value="PyrdxlP-dep_Trfase"/>
</dbReference>
<proteinExistence type="inferred from homology"/>
<dbReference type="InterPro" id="IPR020578">
    <property type="entry name" value="Aminotrans_V_PyrdxlP_BS"/>
</dbReference>
<gene>
    <name evidence="10" type="ORF">KIY12_01250</name>
</gene>
<dbReference type="Gene3D" id="3.40.640.10">
    <property type="entry name" value="Type I PLP-dependent aspartate aminotransferase-like (Major domain)"/>
    <property type="match status" value="1"/>
</dbReference>
<dbReference type="InterPro" id="IPR015422">
    <property type="entry name" value="PyrdxlP-dep_Trfase_small"/>
</dbReference>
<evidence type="ECO:0000256" key="6">
    <source>
        <dbReference type="ARBA" id="ARBA00050776"/>
    </source>
</evidence>
<dbReference type="GO" id="GO:0006534">
    <property type="term" value="P:cysteine metabolic process"/>
    <property type="evidence" value="ECO:0007669"/>
    <property type="project" value="UniProtKB-UniRule"/>
</dbReference>
<dbReference type="EMBL" id="JAHEAC010000005">
    <property type="protein sequence ID" value="MBX8643346.1"/>
    <property type="molecule type" value="Genomic_DNA"/>
</dbReference>
<dbReference type="AlphaFoldDB" id="A0A8J8CFF4"/>
<evidence type="ECO:0000256" key="8">
    <source>
        <dbReference type="RuleBase" id="RU004506"/>
    </source>
</evidence>
<dbReference type="PROSITE" id="PS00018">
    <property type="entry name" value="EF_HAND_1"/>
    <property type="match status" value="1"/>
</dbReference>
<dbReference type="PANTHER" id="PTHR43586">
    <property type="entry name" value="CYSTEINE DESULFURASE"/>
    <property type="match status" value="1"/>
</dbReference>
<keyword evidence="4 8" id="KW-0808">Transferase</keyword>
<dbReference type="CDD" id="cd06453">
    <property type="entry name" value="SufS_like"/>
    <property type="match status" value="1"/>
</dbReference>
<evidence type="ECO:0000256" key="1">
    <source>
        <dbReference type="ARBA" id="ARBA00001933"/>
    </source>
</evidence>
<evidence type="ECO:0000256" key="5">
    <source>
        <dbReference type="ARBA" id="ARBA00022898"/>
    </source>
</evidence>
<dbReference type="Gene3D" id="3.90.1150.10">
    <property type="entry name" value="Aspartate Aminotransferase, domain 1"/>
    <property type="match status" value="1"/>
</dbReference>
<keyword evidence="5 8" id="KW-0663">Pyridoxal phosphate</keyword>
<evidence type="ECO:0000256" key="2">
    <source>
        <dbReference type="ARBA" id="ARBA00010447"/>
    </source>
</evidence>
<comment type="function">
    <text evidence="8">Catalyzes the removal of elemental sulfur and selenium atoms from L-cysteine, L-cystine, L-selenocysteine, and L-selenocystine to produce L-alanine.</text>
</comment>
<dbReference type="InterPro" id="IPR015421">
    <property type="entry name" value="PyrdxlP-dep_Trfase_major"/>
</dbReference>
<dbReference type="InterPro" id="IPR010970">
    <property type="entry name" value="Cys_dSase_SufS"/>
</dbReference>
<evidence type="ECO:0000313" key="10">
    <source>
        <dbReference type="EMBL" id="MBX8643346.1"/>
    </source>
</evidence>
<comment type="catalytic activity">
    <reaction evidence="6 8">
        <text>(sulfur carrier)-H + L-cysteine = (sulfur carrier)-SH + L-alanine</text>
        <dbReference type="Rhea" id="RHEA:43892"/>
        <dbReference type="Rhea" id="RHEA-COMP:14737"/>
        <dbReference type="Rhea" id="RHEA-COMP:14739"/>
        <dbReference type="ChEBI" id="CHEBI:29917"/>
        <dbReference type="ChEBI" id="CHEBI:35235"/>
        <dbReference type="ChEBI" id="CHEBI:57972"/>
        <dbReference type="ChEBI" id="CHEBI:64428"/>
        <dbReference type="EC" id="2.8.1.7"/>
    </reaction>
</comment>
<dbReference type="PROSITE" id="PS00595">
    <property type="entry name" value="AA_TRANSFER_CLASS_5"/>
    <property type="match status" value="1"/>
</dbReference>